<organism evidence="2">
    <name type="scientific">marine sediment metagenome</name>
    <dbReference type="NCBI Taxonomy" id="412755"/>
    <lineage>
        <taxon>unclassified sequences</taxon>
        <taxon>metagenomes</taxon>
        <taxon>ecological metagenomes</taxon>
    </lineage>
</organism>
<protein>
    <submittedName>
        <fullName evidence="2">Uncharacterized protein</fullName>
    </submittedName>
</protein>
<dbReference type="AlphaFoldDB" id="X1FXL0"/>
<feature type="non-terminal residue" evidence="2">
    <location>
        <position position="34"/>
    </location>
</feature>
<evidence type="ECO:0000313" key="2">
    <source>
        <dbReference type="EMBL" id="GAH50396.1"/>
    </source>
</evidence>
<reference evidence="2" key="1">
    <citation type="journal article" date="2014" name="Front. Microbiol.">
        <title>High frequency of phylogenetically diverse reductive dehalogenase-homologous genes in deep subseafloor sedimentary metagenomes.</title>
        <authorList>
            <person name="Kawai M."/>
            <person name="Futagami T."/>
            <person name="Toyoda A."/>
            <person name="Takaki Y."/>
            <person name="Nishi S."/>
            <person name="Hori S."/>
            <person name="Arai W."/>
            <person name="Tsubouchi T."/>
            <person name="Morono Y."/>
            <person name="Uchiyama I."/>
            <person name="Ito T."/>
            <person name="Fujiyama A."/>
            <person name="Inagaki F."/>
            <person name="Takami H."/>
        </authorList>
    </citation>
    <scope>NUCLEOTIDE SEQUENCE</scope>
    <source>
        <strain evidence="2">Expedition CK06-06</strain>
    </source>
</reference>
<accession>X1FXL0</accession>
<evidence type="ECO:0000256" key="1">
    <source>
        <dbReference type="SAM" id="MobiDB-lite"/>
    </source>
</evidence>
<comment type="caution">
    <text evidence="2">The sequence shown here is derived from an EMBL/GenBank/DDBJ whole genome shotgun (WGS) entry which is preliminary data.</text>
</comment>
<gene>
    <name evidence="2" type="ORF">S03H2_31708</name>
</gene>
<dbReference type="EMBL" id="BARU01019241">
    <property type="protein sequence ID" value="GAH50396.1"/>
    <property type="molecule type" value="Genomic_DNA"/>
</dbReference>
<feature type="region of interest" description="Disordered" evidence="1">
    <location>
        <begin position="1"/>
        <end position="34"/>
    </location>
</feature>
<proteinExistence type="predicted"/>
<name>X1FXL0_9ZZZZ</name>
<sequence>MQNKEGYEMQSKLNDSYQVDEKNVGSKSGGRLMF</sequence>